<dbReference type="PANTHER" id="PTHR35205">
    <property type="entry name" value="NB-ARC AND TPR DOMAIN PROTEIN"/>
    <property type="match status" value="1"/>
</dbReference>
<dbReference type="Gene3D" id="1.25.40.10">
    <property type="entry name" value="Tetratricopeptide repeat domain"/>
    <property type="match status" value="2"/>
</dbReference>
<dbReference type="InterPro" id="IPR027417">
    <property type="entry name" value="P-loop_NTPase"/>
</dbReference>
<protein>
    <recommendedName>
        <fullName evidence="2">NB-ARC domain-containing protein</fullName>
    </recommendedName>
</protein>
<dbReference type="Gene3D" id="3.40.50.300">
    <property type="entry name" value="P-loop containing nucleotide triphosphate hydrolases"/>
    <property type="match status" value="1"/>
</dbReference>
<dbReference type="SUPFAM" id="SSF48452">
    <property type="entry name" value="TPR-like"/>
    <property type="match status" value="1"/>
</dbReference>
<feature type="repeat" description="TPR" evidence="1">
    <location>
        <begin position="550"/>
        <end position="583"/>
    </location>
</feature>
<dbReference type="PROSITE" id="PS50005">
    <property type="entry name" value="TPR"/>
    <property type="match status" value="1"/>
</dbReference>
<dbReference type="EMBL" id="CAJPDT010000081">
    <property type="protein sequence ID" value="CAF9935088.1"/>
    <property type="molecule type" value="Genomic_DNA"/>
</dbReference>
<dbReference type="InterPro" id="IPR011990">
    <property type="entry name" value="TPR-like_helical_dom_sf"/>
</dbReference>
<comment type="caution">
    <text evidence="3">The sequence shown here is derived from an EMBL/GenBank/DDBJ whole genome shotgun (WGS) entry which is preliminary data.</text>
</comment>
<gene>
    <name evidence="3" type="ORF">IMSHALPRED_010097</name>
</gene>
<dbReference type="InterPro" id="IPR002182">
    <property type="entry name" value="NB-ARC"/>
</dbReference>
<dbReference type="InterPro" id="IPR019734">
    <property type="entry name" value="TPR_rpt"/>
</dbReference>
<proteinExistence type="predicted"/>
<evidence type="ECO:0000259" key="2">
    <source>
        <dbReference type="Pfam" id="PF00931"/>
    </source>
</evidence>
<dbReference type="SUPFAM" id="SSF52540">
    <property type="entry name" value="P-loop containing nucleoside triphosphate hydrolases"/>
    <property type="match status" value="1"/>
</dbReference>
<organism evidence="3 4">
    <name type="scientific">Imshaugia aleurites</name>
    <dbReference type="NCBI Taxonomy" id="172621"/>
    <lineage>
        <taxon>Eukaryota</taxon>
        <taxon>Fungi</taxon>
        <taxon>Dikarya</taxon>
        <taxon>Ascomycota</taxon>
        <taxon>Pezizomycotina</taxon>
        <taxon>Lecanoromycetes</taxon>
        <taxon>OSLEUM clade</taxon>
        <taxon>Lecanoromycetidae</taxon>
        <taxon>Lecanorales</taxon>
        <taxon>Lecanorineae</taxon>
        <taxon>Parmeliaceae</taxon>
        <taxon>Imshaugia</taxon>
    </lineage>
</organism>
<dbReference type="Proteomes" id="UP000664534">
    <property type="component" value="Unassembled WGS sequence"/>
</dbReference>
<accession>A0A8H3G1T3</accession>
<dbReference type="OrthoDB" id="5352183at2759"/>
<evidence type="ECO:0000256" key="1">
    <source>
        <dbReference type="PROSITE-ProRule" id="PRU00339"/>
    </source>
</evidence>
<dbReference type="GO" id="GO:0043531">
    <property type="term" value="F:ADP binding"/>
    <property type="evidence" value="ECO:0007669"/>
    <property type="project" value="InterPro"/>
</dbReference>
<evidence type="ECO:0000313" key="4">
    <source>
        <dbReference type="Proteomes" id="UP000664534"/>
    </source>
</evidence>
<keyword evidence="4" id="KW-1185">Reference proteome</keyword>
<sequence length="735" mass="82298">MSVDKSRHEEIRRLVSRNVGPKLPRIPCHHIAYPPNRAFFGRRVELQTCRETFGKPSTVASPVFLALHGIGGVGKTSIALQFAHEQKETKRVILWVAAESDDKIVRSLAEAASLLDLHEEGADAPADCKALVNWLSKTEEEWLLVFDNVEDPSLRMLNDYLPTGGKGGILITSRDPESEYSFTFQGCKVECFDFREGQDFLMTQIPSKNGDEGQGKDNLALLTTQLGGLPLAIKQMGSFLRESGCSVNTLLDLLKDTAQFQEISANQTAFAGKDYGHTIASVWAVSLSNLDSSALNLLRAFSFLDPDGISGSMLTALREFACGGNHDDACPFAASTTKFYLNVGTLRRLVQTTTIHAMPREEKANFFRLMIRYIHRNHPQSQATSDTLFDQWDTCASYAPHVLRLNTLGKELQIHEVNPDQLFDIYFNCSWYLLETGSMRKALGLAQDTEAFCDAQTRDGLVKRSYLYNTYGVVKLQHQDNVAAGEWFQKAYQIRRQHLGETDANTVAVRGNLMLVLLGEERYSEIVDTLTPVRDLLTTALSHIPIRMTSTIFDQLAMAFFYLGRYDEAWDHIQESVRLSKDTQPMYSQGSGYDYFVQGNIRIGQSLLDDALRLHTVGLEIRKKVLGDHIQTAASCYRTGDLLDRLGQHEAAIPSEVLLESHRIYGCLDLMDDFGQGGRARSAWRVSSIMKMMGRWDEGCAYAAEADNVRSALGQEPRSCLEEADFNVLLNRMDC</sequence>
<reference evidence="3" key="1">
    <citation type="submission" date="2021-03" db="EMBL/GenBank/DDBJ databases">
        <authorList>
            <person name="Tagirdzhanova G."/>
        </authorList>
    </citation>
    <scope>NUCLEOTIDE SEQUENCE</scope>
</reference>
<dbReference type="PANTHER" id="PTHR35205:SF1">
    <property type="entry name" value="ZU5 DOMAIN-CONTAINING PROTEIN"/>
    <property type="match status" value="1"/>
</dbReference>
<dbReference type="AlphaFoldDB" id="A0A8H3G1T3"/>
<name>A0A8H3G1T3_9LECA</name>
<feature type="domain" description="NB-ARC" evidence="2">
    <location>
        <begin position="62"/>
        <end position="196"/>
    </location>
</feature>
<keyword evidence="1" id="KW-0802">TPR repeat</keyword>
<dbReference type="PRINTS" id="PR00364">
    <property type="entry name" value="DISEASERSIST"/>
</dbReference>
<evidence type="ECO:0000313" key="3">
    <source>
        <dbReference type="EMBL" id="CAF9935088.1"/>
    </source>
</evidence>
<dbReference type="Pfam" id="PF00931">
    <property type="entry name" value="NB-ARC"/>
    <property type="match status" value="1"/>
</dbReference>